<dbReference type="EMBL" id="CACRSW010000023">
    <property type="protein sequence ID" value="VYS99193.1"/>
    <property type="molecule type" value="Genomic_DNA"/>
</dbReference>
<name>A0A6N2T056_9FIRM</name>
<protein>
    <submittedName>
        <fullName evidence="1">Uncharacterized protein</fullName>
    </submittedName>
</protein>
<reference evidence="1" key="1">
    <citation type="submission" date="2019-11" db="EMBL/GenBank/DDBJ databases">
        <authorList>
            <person name="Feng L."/>
        </authorList>
    </citation>
    <scope>NUCLEOTIDE SEQUENCE</scope>
    <source>
        <strain evidence="1">AvaginalisLFYP127</strain>
    </source>
</reference>
<organism evidence="1">
    <name type="scientific">Anaerococcus vaginalis</name>
    <dbReference type="NCBI Taxonomy" id="33037"/>
    <lineage>
        <taxon>Bacteria</taxon>
        <taxon>Bacillati</taxon>
        <taxon>Bacillota</taxon>
        <taxon>Tissierellia</taxon>
        <taxon>Tissierellales</taxon>
        <taxon>Peptoniphilaceae</taxon>
        <taxon>Anaerococcus</taxon>
    </lineage>
</organism>
<sequence>MIVRLYYDDCRHCSSDDYPYKIIKVDNVNHFWSKWYSEEDFIKCDSKDRSHLKYLKKDRVIEIWIEEEE</sequence>
<dbReference type="AlphaFoldDB" id="A0A6N2T056"/>
<evidence type="ECO:0000313" key="1">
    <source>
        <dbReference type="EMBL" id="VYS99193.1"/>
    </source>
</evidence>
<proteinExistence type="predicted"/>
<gene>
    <name evidence="1" type="ORF">AVLFYP127_00430</name>
</gene>
<accession>A0A6N2T056</accession>
<dbReference type="RefSeq" id="WP_156329011.1">
    <property type="nucleotide sequence ID" value="NZ_CACRSW010000023.1"/>
</dbReference>